<dbReference type="Pfam" id="PF13649">
    <property type="entry name" value="Methyltransf_25"/>
    <property type="match status" value="1"/>
</dbReference>
<dbReference type="InterPro" id="IPR041698">
    <property type="entry name" value="Methyltransf_25"/>
</dbReference>
<dbReference type="AlphaFoldDB" id="A0A2S5KU22"/>
<dbReference type="PANTHER" id="PTHR43861:SF1">
    <property type="entry name" value="TRANS-ACONITATE 2-METHYLTRANSFERASE"/>
    <property type="match status" value="1"/>
</dbReference>
<dbReference type="GO" id="GO:0008168">
    <property type="term" value="F:methyltransferase activity"/>
    <property type="evidence" value="ECO:0007669"/>
    <property type="project" value="UniProtKB-KW"/>
</dbReference>
<dbReference type="SUPFAM" id="SSF53335">
    <property type="entry name" value="S-adenosyl-L-methionine-dependent methyltransferases"/>
    <property type="match status" value="1"/>
</dbReference>
<sequence length="248" mass="28515">MDNLSEFANGRAYDAQYGHLYTDDITCLTRLLAETGGPVLDLCCGTGIVSIPLAQQGVEVIGVDLSQPMLDWARAKSQGLPVRWVHSDVLAYEPVWRFGLITMTGNALQMFLDDTRLLGLFQRVAEWLSDEGSFVFDTRLPTPQQLHPYEEEVELARFLDSECHEVVELATRYYDSISQCQTWHKRRLRNGEQQHSQITLRYSTIEQLESMMYEAGLQVQARFADWQQTPFQREAHSIVYRLGRIHRA</sequence>
<dbReference type="CDD" id="cd02440">
    <property type="entry name" value="AdoMet_MTases"/>
    <property type="match status" value="1"/>
</dbReference>
<evidence type="ECO:0000313" key="5">
    <source>
        <dbReference type="Proteomes" id="UP000238196"/>
    </source>
</evidence>
<dbReference type="PANTHER" id="PTHR43861">
    <property type="entry name" value="TRANS-ACONITATE 2-METHYLTRANSFERASE-RELATED"/>
    <property type="match status" value="1"/>
</dbReference>
<evidence type="ECO:0000256" key="2">
    <source>
        <dbReference type="ARBA" id="ARBA00022679"/>
    </source>
</evidence>
<dbReference type="Proteomes" id="UP000238196">
    <property type="component" value="Unassembled WGS sequence"/>
</dbReference>
<keyword evidence="2" id="KW-0808">Transferase</keyword>
<reference evidence="4 5" key="1">
    <citation type="submission" date="2018-02" db="EMBL/GenBank/DDBJ databases">
        <title>novel marine gammaproteobacteria from coastal saline agro ecosystem.</title>
        <authorList>
            <person name="Krishnan R."/>
            <person name="Ramesh Kumar N."/>
        </authorList>
    </citation>
    <scope>NUCLEOTIDE SEQUENCE [LARGE SCALE GENOMIC DNA]</scope>
    <source>
        <strain evidence="4 5">228</strain>
    </source>
</reference>
<keyword evidence="1" id="KW-0489">Methyltransferase</keyword>
<proteinExistence type="predicted"/>
<evidence type="ECO:0000256" key="1">
    <source>
        <dbReference type="ARBA" id="ARBA00022603"/>
    </source>
</evidence>
<feature type="domain" description="Methyltransferase" evidence="3">
    <location>
        <begin position="39"/>
        <end position="132"/>
    </location>
</feature>
<comment type="caution">
    <text evidence="4">The sequence shown here is derived from an EMBL/GenBank/DDBJ whole genome shotgun (WGS) entry which is preliminary data.</text>
</comment>
<organism evidence="4 5">
    <name type="scientific">Proteobacteria bacterium 228</name>
    <dbReference type="NCBI Taxonomy" id="2083153"/>
    <lineage>
        <taxon>Bacteria</taxon>
        <taxon>Pseudomonadati</taxon>
        <taxon>Pseudomonadota</taxon>
    </lineage>
</organism>
<evidence type="ECO:0000313" key="4">
    <source>
        <dbReference type="EMBL" id="PPC78213.1"/>
    </source>
</evidence>
<dbReference type="GO" id="GO:0032259">
    <property type="term" value="P:methylation"/>
    <property type="evidence" value="ECO:0007669"/>
    <property type="project" value="UniProtKB-KW"/>
</dbReference>
<dbReference type="OrthoDB" id="5293815at2"/>
<accession>A0A2S5KU22</accession>
<evidence type="ECO:0000259" key="3">
    <source>
        <dbReference type="Pfam" id="PF13649"/>
    </source>
</evidence>
<dbReference type="Gene3D" id="3.40.50.150">
    <property type="entry name" value="Vaccinia Virus protein VP39"/>
    <property type="match status" value="1"/>
</dbReference>
<gene>
    <name evidence="4" type="ORF">C4K68_06135</name>
</gene>
<dbReference type="EMBL" id="PRLP01000017">
    <property type="protein sequence ID" value="PPC78213.1"/>
    <property type="molecule type" value="Genomic_DNA"/>
</dbReference>
<name>A0A2S5KU22_9PROT</name>
<dbReference type="InterPro" id="IPR029063">
    <property type="entry name" value="SAM-dependent_MTases_sf"/>
</dbReference>
<protein>
    <recommendedName>
        <fullName evidence="3">Methyltransferase domain-containing protein</fullName>
    </recommendedName>
</protein>